<dbReference type="GO" id="GO:0015891">
    <property type="term" value="P:siderophore transport"/>
    <property type="evidence" value="ECO:0007669"/>
    <property type="project" value="InterPro"/>
</dbReference>
<evidence type="ECO:0000256" key="14">
    <source>
        <dbReference type="PROSITE-ProRule" id="PRU01360"/>
    </source>
</evidence>
<evidence type="ECO:0000313" key="19">
    <source>
        <dbReference type="EMBL" id="SHG73996.1"/>
    </source>
</evidence>
<dbReference type="InterPro" id="IPR000531">
    <property type="entry name" value="Beta-barrel_TonB"/>
</dbReference>
<keyword evidence="10 15" id="KW-0798">TonB box</keyword>
<dbReference type="InterPro" id="IPR012910">
    <property type="entry name" value="Plug_dom"/>
</dbReference>
<feature type="domain" description="TonB-dependent receptor plug" evidence="18">
    <location>
        <begin position="72"/>
        <end position="168"/>
    </location>
</feature>
<feature type="chain" id="PRO_5012229077" evidence="16">
    <location>
        <begin position="30"/>
        <end position="702"/>
    </location>
</feature>
<feature type="signal peptide" evidence="16">
    <location>
        <begin position="1"/>
        <end position="29"/>
    </location>
</feature>
<keyword evidence="13 14" id="KW-0998">Cell outer membrane</keyword>
<dbReference type="InterPro" id="IPR039426">
    <property type="entry name" value="TonB-dep_rcpt-like"/>
</dbReference>
<evidence type="ECO:0000256" key="4">
    <source>
        <dbReference type="ARBA" id="ARBA00022452"/>
    </source>
</evidence>
<evidence type="ECO:0000313" key="20">
    <source>
        <dbReference type="Proteomes" id="UP000184226"/>
    </source>
</evidence>
<evidence type="ECO:0000256" key="13">
    <source>
        <dbReference type="ARBA" id="ARBA00023237"/>
    </source>
</evidence>
<dbReference type="PANTHER" id="PTHR32552">
    <property type="entry name" value="FERRICHROME IRON RECEPTOR-RELATED"/>
    <property type="match status" value="1"/>
</dbReference>
<dbReference type="Gene3D" id="2.170.130.10">
    <property type="entry name" value="TonB-dependent receptor, plug domain"/>
    <property type="match status" value="1"/>
</dbReference>
<evidence type="ECO:0000256" key="9">
    <source>
        <dbReference type="ARBA" id="ARBA00023065"/>
    </source>
</evidence>
<gene>
    <name evidence="19" type="ORF">SAMN04488135_101167</name>
</gene>
<evidence type="ECO:0000256" key="5">
    <source>
        <dbReference type="ARBA" id="ARBA00022496"/>
    </source>
</evidence>
<dbReference type="Pfam" id="PF00593">
    <property type="entry name" value="TonB_dep_Rec_b-barrel"/>
    <property type="match status" value="1"/>
</dbReference>
<evidence type="ECO:0000256" key="16">
    <source>
        <dbReference type="SAM" id="SignalP"/>
    </source>
</evidence>
<proteinExistence type="inferred from homology"/>
<dbReference type="OrthoDB" id="127311at2"/>
<sequence length="702" mass="77260">MIQRAHCIGPLATAICAVFLAASPLTVQAQDSSLRDNPAHDRAITTLPALVVEGASASPSQSQTATKTETPLQETPTAIQVIDKREIQEQQATRLGDVLKNVSGVQSVYAFGGGYERFVIRGFEQSVANYRNGQLIPLSRFDLANVDQIEVLKGPAGALYGTGDPGGIVNIVTKLPSSTPRYDLSQSIGSHDSYRSDLGASGPLTEDGRLRYRLDAAYDTGHNFRLLSDNDRVFVAPVLEWDITPQTLLRLSYEHQRDRYAYDSGTPAEGKGLAGYPRKLSFGQPGLRDQNQSNLGEVFFEHRFSDALKLSGGVLKAGNRKTYQDVYLYDGGDRYAWFGNERVDTTSAWLDLQGKSRLGGFEHEWLVGLSSRRVKSYTDATDDYFDTIDPYNFDPRLSAVDVAPFLTAERGVVWDQRSRNVGLSLQDQITLAPQWRLLAGVRIERLTRDLSYAYYSPTEISHRRDTGTSPRLALSYLASPQWTFYGSYTQSFGPGVQYQNAELGEPEKARQFELGAKWQAADGRYTGSAALYQLNKSNISTPDPDNPNINVAIGEARSRGVELDLQGQLSAQWSLLGSYSYTDAQITKDTGGHVGNRLPYAARHQGSLWLKYAPQAVPGLSLGAGVFAAGRRYGDTANSYSDGGYAQLDLMAAYRLSLLGSKATLQLNIHNVTDALYYNLRTRWSNMPAAPRTVMVTLKAEL</sequence>
<evidence type="ECO:0000256" key="3">
    <source>
        <dbReference type="ARBA" id="ARBA00022448"/>
    </source>
</evidence>
<dbReference type="CDD" id="cd01347">
    <property type="entry name" value="ligand_gated_channel"/>
    <property type="match status" value="1"/>
</dbReference>
<dbReference type="InterPro" id="IPR010105">
    <property type="entry name" value="TonB_sidphr_rcpt"/>
</dbReference>
<dbReference type="GO" id="GO:0038023">
    <property type="term" value="F:signaling receptor activity"/>
    <property type="evidence" value="ECO:0007669"/>
    <property type="project" value="InterPro"/>
</dbReference>
<reference evidence="19 20" key="1">
    <citation type="submission" date="2016-11" db="EMBL/GenBank/DDBJ databases">
        <authorList>
            <person name="Jaros S."/>
            <person name="Januszkiewicz K."/>
            <person name="Wedrychowicz H."/>
        </authorList>
    </citation>
    <scope>NUCLEOTIDE SEQUENCE [LARGE SCALE GENOMIC DNA]</scope>
    <source>
        <strain evidence="19 20">CGMCC 1.10190</strain>
    </source>
</reference>
<dbReference type="Proteomes" id="UP000184226">
    <property type="component" value="Unassembled WGS sequence"/>
</dbReference>
<evidence type="ECO:0000256" key="2">
    <source>
        <dbReference type="ARBA" id="ARBA00009810"/>
    </source>
</evidence>
<dbReference type="GO" id="GO:0009279">
    <property type="term" value="C:cell outer membrane"/>
    <property type="evidence" value="ECO:0007669"/>
    <property type="project" value="UniProtKB-SubCell"/>
</dbReference>
<keyword evidence="20" id="KW-1185">Reference proteome</keyword>
<evidence type="ECO:0000256" key="6">
    <source>
        <dbReference type="ARBA" id="ARBA00022692"/>
    </source>
</evidence>
<organism evidence="19 20">
    <name type="scientific">Pollutimonas bauzanensis</name>
    <dbReference type="NCBI Taxonomy" id="658167"/>
    <lineage>
        <taxon>Bacteria</taxon>
        <taxon>Pseudomonadati</taxon>
        <taxon>Pseudomonadota</taxon>
        <taxon>Betaproteobacteria</taxon>
        <taxon>Burkholderiales</taxon>
        <taxon>Alcaligenaceae</taxon>
        <taxon>Pollutimonas</taxon>
    </lineage>
</organism>
<keyword evidence="7 16" id="KW-0732">Signal</keyword>
<evidence type="ECO:0000256" key="11">
    <source>
        <dbReference type="ARBA" id="ARBA00023136"/>
    </source>
</evidence>
<dbReference type="NCBIfam" id="TIGR01783">
    <property type="entry name" value="TonB-siderophor"/>
    <property type="match status" value="1"/>
</dbReference>
<keyword evidence="8" id="KW-0408">Iron</keyword>
<dbReference type="PROSITE" id="PS52016">
    <property type="entry name" value="TONB_DEPENDENT_REC_3"/>
    <property type="match status" value="1"/>
</dbReference>
<dbReference type="RefSeq" id="WP_143160833.1">
    <property type="nucleotide sequence ID" value="NZ_FQXE01000001.1"/>
</dbReference>
<dbReference type="AlphaFoldDB" id="A0A1M5M9S0"/>
<dbReference type="InterPro" id="IPR036942">
    <property type="entry name" value="Beta-barrel_TonB_sf"/>
</dbReference>
<dbReference type="GO" id="GO:0015344">
    <property type="term" value="F:siderophore uptake transmembrane transporter activity"/>
    <property type="evidence" value="ECO:0007669"/>
    <property type="project" value="TreeGrafter"/>
</dbReference>
<keyword evidence="11 14" id="KW-0472">Membrane</keyword>
<keyword evidence="12" id="KW-0675">Receptor</keyword>
<dbReference type="FunFam" id="2.170.130.10:FF:000001">
    <property type="entry name" value="Catecholate siderophore TonB-dependent receptor"/>
    <property type="match status" value="1"/>
</dbReference>
<dbReference type="Pfam" id="PF07715">
    <property type="entry name" value="Plug"/>
    <property type="match status" value="1"/>
</dbReference>
<comment type="subcellular location">
    <subcellularLocation>
        <location evidence="1 14">Cell outer membrane</location>
        <topology evidence="1 14">Multi-pass membrane protein</topology>
    </subcellularLocation>
</comment>
<evidence type="ECO:0000256" key="10">
    <source>
        <dbReference type="ARBA" id="ARBA00023077"/>
    </source>
</evidence>
<keyword evidence="5" id="KW-0410">Iron transport</keyword>
<evidence type="ECO:0000256" key="15">
    <source>
        <dbReference type="RuleBase" id="RU003357"/>
    </source>
</evidence>
<evidence type="ECO:0000256" key="7">
    <source>
        <dbReference type="ARBA" id="ARBA00022729"/>
    </source>
</evidence>
<evidence type="ECO:0000259" key="18">
    <source>
        <dbReference type="Pfam" id="PF07715"/>
    </source>
</evidence>
<dbReference type="SUPFAM" id="SSF56935">
    <property type="entry name" value="Porins"/>
    <property type="match status" value="1"/>
</dbReference>
<dbReference type="EMBL" id="FQXE01000001">
    <property type="protein sequence ID" value="SHG73996.1"/>
    <property type="molecule type" value="Genomic_DNA"/>
</dbReference>
<comment type="similarity">
    <text evidence="2 14 15">Belongs to the TonB-dependent receptor family.</text>
</comment>
<dbReference type="STRING" id="658167.SAMN04488135_101167"/>
<dbReference type="PANTHER" id="PTHR32552:SF68">
    <property type="entry name" value="FERRICHROME OUTER MEMBRANE TRANSPORTER_PHAGE RECEPTOR"/>
    <property type="match status" value="1"/>
</dbReference>
<name>A0A1M5M9S0_9BURK</name>
<feature type="domain" description="TonB-dependent receptor-like beta-barrel" evidence="17">
    <location>
        <begin position="241"/>
        <end position="672"/>
    </location>
</feature>
<evidence type="ECO:0000256" key="1">
    <source>
        <dbReference type="ARBA" id="ARBA00004571"/>
    </source>
</evidence>
<dbReference type="InterPro" id="IPR037066">
    <property type="entry name" value="Plug_dom_sf"/>
</dbReference>
<keyword evidence="6 14" id="KW-0812">Transmembrane</keyword>
<dbReference type="Gene3D" id="2.40.170.20">
    <property type="entry name" value="TonB-dependent receptor, beta-barrel domain"/>
    <property type="match status" value="1"/>
</dbReference>
<evidence type="ECO:0000256" key="12">
    <source>
        <dbReference type="ARBA" id="ARBA00023170"/>
    </source>
</evidence>
<keyword evidence="3 14" id="KW-0813">Transport</keyword>
<evidence type="ECO:0000256" key="8">
    <source>
        <dbReference type="ARBA" id="ARBA00023004"/>
    </source>
</evidence>
<keyword evidence="4 14" id="KW-1134">Transmembrane beta strand</keyword>
<accession>A0A1M5M9S0</accession>
<evidence type="ECO:0000259" key="17">
    <source>
        <dbReference type="Pfam" id="PF00593"/>
    </source>
</evidence>
<keyword evidence="9" id="KW-0406">Ion transport</keyword>
<protein>
    <submittedName>
        <fullName evidence="19">Iron complex outermembrane recepter protein</fullName>
    </submittedName>
</protein>